<proteinExistence type="predicted"/>
<dbReference type="Proteomes" id="UP001596391">
    <property type="component" value="Unassembled WGS sequence"/>
</dbReference>
<evidence type="ECO:0000313" key="4">
    <source>
        <dbReference type="Proteomes" id="UP001596391"/>
    </source>
</evidence>
<dbReference type="InterPro" id="IPR029044">
    <property type="entry name" value="Nucleotide-diphossugar_trans"/>
</dbReference>
<sequence length="334" mass="37375">MISSSDTTRADISIVMATCSRAPQLREALASLFAQQDLDDVKIEMVIVDDQSTDNTAEMLAELAQHARFPMRLLRGEKRGVAAARNLAASNAAGTWLASFDDDEIAEPDWLVQLYRCALQHDADCVGGSTLLRLPAPHIAAHYGTRARRLLGETLPGGSTRIYPQRQLPATNNALMRREMFLSLGGYDERFTEGGEDTDFFLRARNADFCLWLEPSAIAHHVIPERRTSIASIEQTAMRIGVAEARITELREPATRAWATILSRSMLGLLRDLPQLIAARITRRQLNATDARLSLLYTLGFTRATVSRGARRDALRSRMDFRMRHGERDDPTRR</sequence>
<gene>
    <name evidence="3" type="ORF">ACFQBQ_06200</name>
</gene>
<dbReference type="RefSeq" id="WP_263371574.1">
    <property type="nucleotide sequence ID" value="NZ_JAGSYD010000003.1"/>
</dbReference>
<protein>
    <submittedName>
        <fullName evidence="3">Glycosyltransferase family 2 protein</fullName>
        <ecNumber evidence="3">2.4.-.-</ecNumber>
    </submittedName>
</protein>
<evidence type="ECO:0000313" key="3">
    <source>
        <dbReference type="EMBL" id="MFC6645185.1"/>
    </source>
</evidence>
<dbReference type="EMBL" id="JBHSWI010000001">
    <property type="protein sequence ID" value="MFC6645185.1"/>
    <property type="molecule type" value="Genomic_DNA"/>
</dbReference>
<dbReference type="InterPro" id="IPR001173">
    <property type="entry name" value="Glyco_trans_2-like"/>
</dbReference>
<accession>A0ABW1Z9S6</accession>
<feature type="domain" description="Glycosyltransferase 2-like prokaryotic type" evidence="2">
    <location>
        <begin position="168"/>
        <end position="205"/>
    </location>
</feature>
<keyword evidence="3" id="KW-0808">Transferase</keyword>
<dbReference type="Pfam" id="PF00535">
    <property type="entry name" value="Glycos_transf_2"/>
    <property type="match status" value="1"/>
</dbReference>
<feature type="domain" description="Glycosyltransferase 2-like" evidence="1">
    <location>
        <begin position="13"/>
        <end position="145"/>
    </location>
</feature>
<dbReference type="GO" id="GO:0016757">
    <property type="term" value="F:glycosyltransferase activity"/>
    <property type="evidence" value="ECO:0007669"/>
    <property type="project" value="UniProtKB-KW"/>
</dbReference>
<dbReference type="PANTHER" id="PTHR43685:SF3">
    <property type="entry name" value="SLR2126 PROTEIN"/>
    <property type="match status" value="1"/>
</dbReference>
<organism evidence="3 4">
    <name type="scientific">Granulicella cerasi</name>
    <dbReference type="NCBI Taxonomy" id="741063"/>
    <lineage>
        <taxon>Bacteria</taxon>
        <taxon>Pseudomonadati</taxon>
        <taxon>Acidobacteriota</taxon>
        <taxon>Terriglobia</taxon>
        <taxon>Terriglobales</taxon>
        <taxon>Acidobacteriaceae</taxon>
        <taxon>Granulicella</taxon>
    </lineage>
</organism>
<evidence type="ECO:0000259" key="2">
    <source>
        <dbReference type="Pfam" id="PF10111"/>
    </source>
</evidence>
<evidence type="ECO:0000259" key="1">
    <source>
        <dbReference type="Pfam" id="PF00535"/>
    </source>
</evidence>
<dbReference type="PANTHER" id="PTHR43685">
    <property type="entry name" value="GLYCOSYLTRANSFERASE"/>
    <property type="match status" value="1"/>
</dbReference>
<keyword evidence="4" id="KW-1185">Reference proteome</keyword>
<dbReference type="InterPro" id="IPR019290">
    <property type="entry name" value="GlycosylTrfase-like_prok"/>
</dbReference>
<dbReference type="SUPFAM" id="SSF53448">
    <property type="entry name" value="Nucleotide-diphospho-sugar transferases"/>
    <property type="match status" value="1"/>
</dbReference>
<dbReference type="Gene3D" id="3.90.550.10">
    <property type="entry name" value="Spore Coat Polysaccharide Biosynthesis Protein SpsA, Chain A"/>
    <property type="match status" value="1"/>
</dbReference>
<dbReference type="InterPro" id="IPR050834">
    <property type="entry name" value="Glycosyltransf_2"/>
</dbReference>
<name>A0ABW1Z9S6_9BACT</name>
<dbReference type="Pfam" id="PF10111">
    <property type="entry name" value="Glyco_tranf_2_2"/>
    <property type="match status" value="1"/>
</dbReference>
<dbReference type="EC" id="2.4.-.-" evidence="3"/>
<reference evidence="4" key="1">
    <citation type="journal article" date="2019" name="Int. J. Syst. Evol. Microbiol.">
        <title>The Global Catalogue of Microorganisms (GCM) 10K type strain sequencing project: providing services to taxonomists for standard genome sequencing and annotation.</title>
        <authorList>
            <consortium name="The Broad Institute Genomics Platform"/>
            <consortium name="The Broad Institute Genome Sequencing Center for Infectious Disease"/>
            <person name="Wu L."/>
            <person name="Ma J."/>
        </authorList>
    </citation>
    <scope>NUCLEOTIDE SEQUENCE [LARGE SCALE GENOMIC DNA]</scope>
    <source>
        <strain evidence="4">CGMCC 1.16026</strain>
    </source>
</reference>
<keyword evidence="3" id="KW-0328">Glycosyltransferase</keyword>
<comment type="caution">
    <text evidence="3">The sequence shown here is derived from an EMBL/GenBank/DDBJ whole genome shotgun (WGS) entry which is preliminary data.</text>
</comment>